<dbReference type="InterPro" id="IPR011990">
    <property type="entry name" value="TPR-like_helical_dom_sf"/>
</dbReference>
<gene>
    <name evidence="1" type="ORF">TVAG_021650</name>
</gene>
<dbReference type="VEuPathDB" id="TrichDB:TVAGG3_0678390"/>
<dbReference type="GO" id="GO:0099518">
    <property type="term" value="P:vesicle cytoskeletal trafficking"/>
    <property type="evidence" value="ECO:0000318"/>
    <property type="project" value="GO_Central"/>
</dbReference>
<reference evidence="1" key="2">
    <citation type="journal article" date="2007" name="Science">
        <title>Draft genome sequence of the sexually transmitted pathogen Trichomonas vaginalis.</title>
        <authorList>
            <person name="Carlton J.M."/>
            <person name="Hirt R.P."/>
            <person name="Silva J.C."/>
            <person name="Delcher A.L."/>
            <person name="Schatz M."/>
            <person name="Zhao Q."/>
            <person name="Wortman J.R."/>
            <person name="Bidwell S.L."/>
            <person name="Alsmark U.C.M."/>
            <person name="Besteiro S."/>
            <person name="Sicheritz-Ponten T."/>
            <person name="Noel C.J."/>
            <person name="Dacks J.B."/>
            <person name="Foster P.G."/>
            <person name="Simillion C."/>
            <person name="Van de Peer Y."/>
            <person name="Miranda-Saavedra D."/>
            <person name="Barton G.J."/>
            <person name="Westrop G.D."/>
            <person name="Mueller S."/>
            <person name="Dessi D."/>
            <person name="Fiori P.L."/>
            <person name="Ren Q."/>
            <person name="Paulsen I."/>
            <person name="Zhang H."/>
            <person name="Bastida-Corcuera F.D."/>
            <person name="Simoes-Barbosa A."/>
            <person name="Brown M.T."/>
            <person name="Hayes R.D."/>
            <person name="Mukherjee M."/>
            <person name="Okumura C.Y."/>
            <person name="Schneider R."/>
            <person name="Smith A.J."/>
            <person name="Vanacova S."/>
            <person name="Villalvazo M."/>
            <person name="Haas B.J."/>
            <person name="Pertea M."/>
            <person name="Feldblyum T.V."/>
            <person name="Utterback T.R."/>
            <person name="Shu C.L."/>
            <person name="Osoegawa K."/>
            <person name="de Jong P.J."/>
            <person name="Hrdy I."/>
            <person name="Horvathova L."/>
            <person name="Zubacova Z."/>
            <person name="Dolezal P."/>
            <person name="Malik S.B."/>
            <person name="Logsdon J.M. Jr."/>
            <person name="Henze K."/>
            <person name="Gupta A."/>
            <person name="Wang C.C."/>
            <person name="Dunne R.L."/>
            <person name="Upcroft J.A."/>
            <person name="Upcroft P."/>
            <person name="White O."/>
            <person name="Salzberg S.L."/>
            <person name="Tang P."/>
            <person name="Chiu C.-H."/>
            <person name="Lee Y.-S."/>
            <person name="Embley T.M."/>
            <person name="Coombs G.H."/>
            <person name="Mottram J.C."/>
            <person name="Tachezy J."/>
            <person name="Fraser-Liggett C.M."/>
            <person name="Johnson P.J."/>
        </authorList>
    </citation>
    <scope>NUCLEOTIDE SEQUENCE [LARGE SCALE GENOMIC DNA]</scope>
    <source>
        <strain evidence="1">G3</strain>
    </source>
</reference>
<dbReference type="GO" id="GO:0005769">
    <property type="term" value="C:early endosome"/>
    <property type="evidence" value="ECO:0000318"/>
    <property type="project" value="GO_Central"/>
</dbReference>
<dbReference type="InterPro" id="IPR039494">
    <property type="entry name" value="F8A"/>
</dbReference>
<dbReference type="RefSeq" id="XP_001581204.1">
    <property type="nucleotide sequence ID" value="XM_001581154.1"/>
</dbReference>
<dbReference type="AlphaFoldDB" id="A2DHE5"/>
<dbReference type="SUPFAM" id="SSF48452">
    <property type="entry name" value="TPR-like"/>
    <property type="match status" value="1"/>
</dbReference>
<accession>A2DHE5</accession>
<dbReference type="PANTHER" id="PTHR16797">
    <property type="entry name" value="FACTOR VIII-ASSOCIATED GENE 1"/>
    <property type="match status" value="1"/>
</dbReference>
<reference evidence="1" key="1">
    <citation type="submission" date="2006-10" db="EMBL/GenBank/DDBJ databases">
        <authorList>
            <person name="Amadeo P."/>
            <person name="Zhao Q."/>
            <person name="Wortman J."/>
            <person name="Fraser-Liggett C."/>
            <person name="Carlton J."/>
        </authorList>
    </citation>
    <scope>NUCLEOTIDE SEQUENCE</scope>
    <source>
        <strain evidence="1">G3</strain>
    </source>
</reference>
<sequence>MTFYKRFDEISAKLTKLFRTKNSLKETAAEFDELSRTQDEENPFECGLVALAKFGEMQCWQKIEDKQHTVRTAVKAARLFIKSANFNFSISRNLRDTWSDPLADGLHCYRVAADVLKSDNKPNLAVVLLLELGKTEAQFDLLHYAGNTYEEAANLCLEQHLSPPLLFDSVFNCVDCYSRGDRLDLALLVVDRVQTKLGEENNDQINSSQLMKAQLTNIKILKAQLLLAAFKYQDCITYAEKNLEQGVAELFKQLCDATKSNQIAVIDAIINQARSSNYFTELQISLFERHHFLLSKSVEAAYAELSQ</sequence>
<evidence type="ECO:0000313" key="1">
    <source>
        <dbReference type="EMBL" id="EAY20218.1"/>
    </source>
</evidence>
<dbReference type="PANTHER" id="PTHR16797:SF4">
    <property type="entry name" value="40-KDA HUNTINGTIN-ASSOCIATED PROTEIN"/>
    <property type="match status" value="1"/>
</dbReference>
<dbReference type="SMR" id="A2DHE5"/>
<proteinExistence type="predicted"/>
<dbReference type="Gene3D" id="1.25.40.10">
    <property type="entry name" value="Tetratricopeptide repeat domain"/>
    <property type="match status" value="1"/>
</dbReference>
<evidence type="ECO:0000313" key="2">
    <source>
        <dbReference type="Proteomes" id="UP000001542"/>
    </source>
</evidence>
<dbReference type="KEGG" id="tva:5465754"/>
<dbReference type="VEuPathDB" id="TrichDB:TVAG_021650"/>
<name>A2DHE5_TRIV3</name>
<protein>
    <submittedName>
        <fullName evidence="1">Uncharacterized protein</fullName>
    </submittedName>
</protein>
<organism evidence="1 2">
    <name type="scientific">Trichomonas vaginalis (strain ATCC PRA-98 / G3)</name>
    <dbReference type="NCBI Taxonomy" id="412133"/>
    <lineage>
        <taxon>Eukaryota</taxon>
        <taxon>Metamonada</taxon>
        <taxon>Parabasalia</taxon>
        <taxon>Trichomonadida</taxon>
        <taxon>Trichomonadidae</taxon>
        <taxon>Trichomonas</taxon>
    </lineage>
</organism>
<keyword evidence="2" id="KW-1185">Reference proteome</keyword>
<dbReference type="EMBL" id="DS113200">
    <property type="protein sequence ID" value="EAY20218.1"/>
    <property type="molecule type" value="Genomic_DNA"/>
</dbReference>
<dbReference type="OrthoDB" id="10252648at2759"/>
<dbReference type="InParanoid" id="A2DHE5"/>
<dbReference type="Proteomes" id="UP000001542">
    <property type="component" value="Unassembled WGS sequence"/>
</dbReference>